<reference evidence="2 3" key="1">
    <citation type="submission" date="2024-01" db="EMBL/GenBank/DDBJ databases">
        <title>The complete chloroplast genome sequence of Lithospermum erythrorhizon: insights into the phylogenetic relationship among Boraginaceae species and the maternal lineages of purple gromwells.</title>
        <authorList>
            <person name="Okada T."/>
            <person name="Watanabe K."/>
        </authorList>
    </citation>
    <scope>NUCLEOTIDE SEQUENCE [LARGE SCALE GENOMIC DNA]</scope>
</reference>
<feature type="region of interest" description="Disordered" evidence="1">
    <location>
        <begin position="1"/>
        <end position="96"/>
    </location>
</feature>
<gene>
    <name evidence="2" type="ORF">LIER_30476</name>
</gene>
<dbReference type="PANTHER" id="PTHR31973:SF187">
    <property type="entry name" value="MUTATOR TRANSPOSASE MUDRA PROTEIN"/>
    <property type="match status" value="1"/>
</dbReference>
<feature type="region of interest" description="Disordered" evidence="1">
    <location>
        <begin position="204"/>
        <end position="223"/>
    </location>
</feature>
<feature type="region of interest" description="Disordered" evidence="1">
    <location>
        <begin position="119"/>
        <end position="150"/>
    </location>
</feature>
<feature type="compositionally biased region" description="Basic and acidic residues" evidence="1">
    <location>
        <begin position="55"/>
        <end position="64"/>
    </location>
</feature>
<evidence type="ECO:0000313" key="3">
    <source>
        <dbReference type="Proteomes" id="UP001454036"/>
    </source>
</evidence>
<accession>A0AAV3RTL0</accession>
<proteinExistence type="predicted"/>
<sequence length="625" mass="72494">MLIAIPLNLGDNNDGVEVNENPNDKEDDVKNEGNDNDKEDDVENEEEDNDFEYSESEKSDSKDNGEDEDLNLEDVLYGKEHDGFDDGDLPGSQPSLSPIFLENIEEVFVVPEHNGHTEADVEVHSDDSDNVVEPTSGTEPNCKQRKGPQMSTCEKTIFDGRVSEGQTKVNKKKRYRGPYTRHGLQFKQRKLSDWVDSVESDSDSVLSDRHDMSDFDSDDSTSDSNGTIDFKEVMKWYSLIRRKDIWLTCNESHRLRARCKYLCDWQVWLSRDKKLNDIDLMIKTISRKHKNCLSTKKRRMVKSTWLAKVLQDWFRLLPDISISVLRLAVDTKYGLLITDNQARRVREKAIEGDYNDLVWDYIEELKRTHPGSTMFAEYDESDEDVHAGIFKRVYVCLRSLIDGFKSDLGIVDEEDYVIMSDRQKGLESALHELLPNVGHRNNVQHIYRNFKRHHSSQRLMLQGLESVLHEFLPNIGHRNNVQHIYRYFKRHHSSQVLRDKVWACARASTKARYHNAMLALKETDVAAHSWMKNNFGKPEHWCKEFFSLSVQSDMLYNNLSGSFSSFILSARDKPIITMLDRIRRLCMERIKDRKLEIGAKLAPLCPRINKIIQNVLNYADGLDYV</sequence>
<name>A0AAV3RTL0_LITER</name>
<evidence type="ECO:0000256" key="1">
    <source>
        <dbReference type="SAM" id="MobiDB-lite"/>
    </source>
</evidence>
<dbReference type="EMBL" id="BAABME010010931">
    <property type="protein sequence ID" value="GAA0182980.1"/>
    <property type="molecule type" value="Genomic_DNA"/>
</dbReference>
<feature type="compositionally biased region" description="Basic and acidic residues" evidence="1">
    <location>
        <begin position="22"/>
        <end position="36"/>
    </location>
</feature>
<organism evidence="2 3">
    <name type="scientific">Lithospermum erythrorhizon</name>
    <name type="common">Purple gromwell</name>
    <name type="synonym">Lithospermum officinale var. erythrorhizon</name>
    <dbReference type="NCBI Taxonomy" id="34254"/>
    <lineage>
        <taxon>Eukaryota</taxon>
        <taxon>Viridiplantae</taxon>
        <taxon>Streptophyta</taxon>
        <taxon>Embryophyta</taxon>
        <taxon>Tracheophyta</taxon>
        <taxon>Spermatophyta</taxon>
        <taxon>Magnoliopsida</taxon>
        <taxon>eudicotyledons</taxon>
        <taxon>Gunneridae</taxon>
        <taxon>Pentapetalae</taxon>
        <taxon>asterids</taxon>
        <taxon>lamiids</taxon>
        <taxon>Boraginales</taxon>
        <taxon>Boraginaceae</taxon>
        <taxon>Boraginoideae</taxon>
        <taxon>Lithospermeae</taxon>
        <taxon>Lithospermum</taxon>
    </lineage>
</organism>
<evidence type="ECO:0000313" key="2">
    <source>
        <dbReference type="EMBL" id="GAA0182980.1"/>
    </source>
</evidence>
<comment type="caution">
    <text evidence="2">The sequence shown here is derived from an EMBL/GenBank/DDBJ whole genome shotgun (WGS) entry which is preliminary data.</text>
</comment>
<keyword evidence="3" id="KW-1185">Reference proteome</keyword>
<dbReference type="AlphaFoldDB" id="A0AAV3RTL0"/>
<dbReference type="Proteomes" id="UP001454036">
    <property type="component" value="Unassembled WGS sequence"/>
</dbReference>
<dbReference type="PANTHER" id="PTHR31973">
    <property type="entry name" value="POLYPROTEIN, PUTATIVE-RELATED"/>
    <property type="match status" value="1"/>
</dbReference>
<feature type="compositionally biased region" description="Acidic residues" evidence="1">
    <location>
        <begin position="37"/>
        <end position="54"/>
    </location>
</feature>
<protein>
    <submittedName>
        <fullName evidence="2">Uncharacterized protein</fullName>
    </submittedName>
</protein>